<dbReference type="InterPro" id="IPR001650">
    <property type="entry name" value="Helicase_C-like"/>
</dbReference>
<keyword evidence="4" id="KW-0547">Nucleotide-binding</keyword>
<sequence>MSIFEQLRRNKSFTEYKEISSKKDNGLFFLLKFDTQGAFIETVDKMGKNATFDYRQYSGVLRSIAKTIHMIRDRSHFTIDWENPESRLYLHEHPYLIPQLLESGIFINPDDEVIKAGAGTAQLRLTLNKISEKSLSSQLALTTPDAEYTGFQFINEEHVWLAGSNVVLETQPVGALFHSLENFNLKNLPLADLQKFLSLFFSYLDNVTLSYENYIVQRDTEPIKSRPALIFEKVDADNSLYLRIGQLMPNTDVDFLDEYDLFRFAVINEMEETITVRPIEQVHVEQHVSFIEKTLSKHAEKGKKKGSGGIIQEENLLIIPENIASEFIYRDIPSLIGDYALVGSEKLKSYKINVNPPKLNVQVGHGIDFLEGKATLEFGDQKISLFDAINQFNKNRYIILADGSQALVNEQYMQKLQRLFKKKKDKDKIEISFFDLPLVEELIEERAAKEQFSKARNIFEGFNLIADKKIKLPEINAKLRPYQEQGYKWLLYLHQNKLGGCLADDMGLGKTLQTITLLAEVYAKDKTGLPSIIAMPKSLLFNWENELKKFAPQLTFYTWYGTNRDKEEVQKVNIILTTYAMVRNDIEFWKDEKFLYAILDESQAVKNLNSQLHKAVLLLNASYRLALSGTPVENNLSELYALFRFLNPAMFGSAEGFNQYYLTPIQKYDDKDATIELKKKIYPFILRRLKKDVLKELPDKIEQTLFVEMSPEQARYYEQRRLYYKDAIEQQVAMKGIQQSQFFVFQAMNELRQIASIPGAQTDGKIDSPKTELLIEQLEDAIANKHKVLVFANYLAAVEDIGEELNKRGIDFVTMTGSTRNRQQLVDRFQNDPDCKVFVLTLKTGGTGLNLTAADMVFIFDPWWNKSAENQAIDRAHRIGQNKKVMSYKLITLGTIEEKILKLQEVKSALLDSIISSDSASVKSLSEDDIEFILGK</sequence>
<dbReference type="GO" id="GO:0005524">
    <property type="term" value="F:ATP binding"/>
    <property type="evidence" value="ECO:0007669"/>
    <property type="project" value="InterPro"/>
</dbReference>
<evidence type="ECO:0000259" key="3">
    <source>
        <dbReference type="PROSITE" id="PS51194"/>
    </source>
</evidence>
<dbReference type="GO" id="GO:0016787">
    <property type="term" value="F:hydrolase activity"/>
    <property type="evidence" value="ECO:0007669"/>
    <property type="project" value="UniProtKB-KW"/>
</dbReference>
<dbReference type="InterPro" id="IPR027417">
    <property type="entry name" value="P-loop_NTPase"/>
</dbReference>
<dbReference type="EMBL" id="SZVO01000011">
    <property type="protein sequence ID" value="TKT89702.1"/>
    <property type="molecule type" value="Genomic_DNA"/>
</dbReference>
<name>A0A4U6CY94_9BACT</name>
<gene>
    <name evidence="4" type="ORF">FDK13_22895</name>
</gene>
<accession>A0A4U6CY94</accession>
<dbReference type="Gene3D" id="3.40.50.10810">
    <property type="entry name" value="Tandem AAA-ATPase domain"/>
    <property type="match status" value="1"/>
</dbReference>
<dbReference type="Pfam" id="PF00176">
    <property type="entry name" value="SNF2-rel_dom"/>
    <property type="match status" value="1"/>
</dbReference>
<dbReference type="PROSITE" id="PS51194">
    <property type="entry name" value="HELICASE_CTER"/>
    <property type="match status" value="1"/>
</dbReference>
<dbReference type="Gene3D" id="3.40.50.300">
    <property type="entry name" value="P-loop containing nucleotide triphosphate hydrolases"/>
    <property type="match status" value="1"/>
</dbReference>
<dbReference type="PROSITE" id="PS51192">
    <property type="entry name" value="HELICASE_ATP_BIND_1"/>
    <property type="match status" value="1"/>
</dbReference>
<dbReference type="PANTHER" id="PTHR10799">
    <property type="entry name" value="SNF2/RAD54 HELICASE FAMILY"/>
    <property type="match status" value="1"/>
</dbReference>
<comment type="caution">
    <text evidence="4">The sequence shown here is derived from an EMBL/GenBank/DDBJ whole genome shotgun (WGS) entry which is preliminary data.</text>
</comment>
<proteinExistence type="predicted"/>
<evidence type="ECO:0000313" key="5">
    <source>
        <dbReference type="Proteomes" id="UP000304900"/>
    </source>
</evidence>
<dbReference type="InterPro" id="IPR000330">
    <property type="entry name" value="SNF2_N"/>
</dbReference>
<protein>
    <submittedName>
        <fullName evidence="4">DEAD/DEAH box helicase</fullName>
    </submittedName>
</protein>
<feature type="domain" description="Helicase C-terminal" evidence="3">
    <location>
        <begin position="774"/>
        <end position="926"/>
    </location>
</feature>
<dbReference type="InterPro" id="IPR038718">
    <property type="entry name" value="SNF2-like_sf"/>
</dbReference>
<feature type="domain" description="Helicase ATP-binding" evidence="2">
    <location>
        <begin position="491"/>
        <end position="649"/>
    </location>
</feature>
<keyword evidence="4" id="KW-0067">ATP-binding</keyword>
<dbReference type="RefSeq" id="WP_137342334.1">
    <property type="nucleotide sequence ID" value="NZ_BSQH01000009.1"/>
</dbReference>
<dbReference type="OrthoDB" id="9760715at2"/>
<dbReference type="InterPro" id="IPR014001">
    <property type="entry name" value="Helicase_ATP-bd"/>
</dbReference>
<keyword evidence="5" id="KW-1185">Reference proteome</keyword>
<dbReference type="CDD" id="cd18012">
    <property type="entry name" value="DEXQc_arch_SWI2_SNF2"/>
    <property type="match status" value="1"/>
</dbReference>
<keyword evidence="4" id="KW-0347">Helicase</keyword>
<dbReference type="GO" id="GO:0004386">
    <property type="term" value="F:helicase activity"/>
    <property type="evidence" value="ECO:0007669"/>
    <property type="project" value="UniProtKB-KW"/>
</dbReference>
<dbReference type="SMART" id="SM00487">
    <property type="entry name" value="DEXDc"/>
    <property type="match status" value="1"/>
</dbReference>
<dbReference type="Proteomes" id="UP000304900">
    <property type="component" value="Unassembled WGS sequence"/>
</dbReference>
<dbReference type="InterPro" id="IPR049730">
    <property type="entry name" value="SNF2/RAD54-like_C"/>
</dbReference>
<dbReference type="AlphaFoldDB" id="A0A4U6CY94"/>
<evidence type="ECO:0000259" key="2">
    <source>
        <dbReference type="PROSITE" id="PS51192"/>
    </source>
</evidence>
<organism evidence="4 5">
    <name type="scientific">Dyadobacter frigoris</name>
    <dbReference type="NCBI Taxonomy" id="2576211"/>
    <lineage>
        <taxon>Bacteria</taxon>
        <taxon>Pseudomonadati</taxon>
        <taxon>Bacteroidota</taxon>
        <taxon>Cytophagia</taxon>
        <taxon>Cytophagales</taxon>
        <taxon>Spirosomataceae</taxon>
        <taxon>Dyadobacter</taxon>
    </lineage>
</organism>
<evidence type="ECO:0000313" key="4">
    <source>
        <dbReference type="EMBL" id="TKT89702.1"/>
    </source>
</evidence>
<dbReference type="SUPFAM" id="SSF52540">
    <property type="entry name" value="P-loop containing nucleoside triphosphate hydrolases"/>
    <property type="match status" value="2"/>
</dbReference>
<reference evidence="4 5" key="1">
    <citation type="submission" date="2019-05" db="EMBL/GenBank/DDBJ databases">
        <title>Dyadobacter AR-3-8 sp. nov., isolated from arctic soil.</title>
        <authorList>
            <person name="Chaudhary D.K."/>
        </authorList>
    </citation>
    <scope>NUCLEOTIDE SEQUENCE [LARGE SCALE GENOMIC DNA]</scope>
    <source>
        <strain evidence="4 5">AR-3-8</strain>
    </source>
</reference>
<evidence type="ECO:0000256" key="1">
    <source>
        <dbReference type="ARBA" id="ARBA00022801"/>
    </source>
</evidence>
<dbReference type="Pfam" id="PF00271">
    <property type="entry name" value="Helicase_C"/>
    <property type="match status" value="1"/>
</dbReference>
<dbReference type="SMART" id="SM00490">
    <property type="entry name" value="HELICc"/>
    <property type="match status" value="1"/>
</dbReference>
<dbReference type="CDD" id="cd18793">
    <property type="entry name" value="SF2_C_SNF"/>
    <property type="match status" value="1"/>
</dbReference>
<keyword evidence="1" id="KW-0378">Hydrolase</keyword>